<dbReference type="InterPro" id="IPR011118">
    <property type="entry name" value="Tannase/feruloyl_esterase"/>
</dbReference>
<accession>A0A8I2ZH62</accession>
<keyword evidence="4 7" id="KW-0378">Hydrolase</keyword>
<gene>
    <name evidence="8" type="ORF">HYQ45_009995</name>
</gene>
<comment type="similarity">
    <text evidence="7">Belongs to the tannase family.</text>
</comment>
<evidence type="ECO:0000256" key="7">
    <source>
        <dbReference type="RuleBase" id="RU361238"/>
    </source>
</evidence>
<evidence type="ECO:0000256" key="5">
    <source>
        <dbReference type="ARBA" id="ARBA00023157"/>
    </source>
</evidence>
<dbReference type="EC" id="3.1.1.-" evidence="7"/>
<organism evidence="8 9">
    <name type="scientific">Verticillium longisporum</name>
    <name type="common">Verticillium dahliae var. longisporum</name>
    <dbReference type="NCBI Taxonomy" id="100787"/>
    <lineage>
        <taxon>Eukaryota</taxon>
        <taxon>Fungi</taxon>
        <taxon>Dikarya</taxon>
        <taxon>Ascomycota</taxon>
        <taxon>Pezizomycotina</taxon>
        <taxon>Sordariomycetes</taxon>
        <taxon>Hypocreomycetidae</taxon>
        <taxon>Glomerellales</taxon>
        <taxon>Plectosphaerellaceae</taxon>
        <taxon>Verticillium</taxon>
    </lineage>
</organism>
<evidence type="ECO:0000313" key="9">
    <source>
        <dbReference type="Proteomes" id="UP000689129"/>
    </source>
</evidence>
<evidence type="ECO:0000256" key="4">
    <source>
        <dbReference type="ARBA" id="ARBA00022801"/>
    </source>
</evidence>
<dbReference type="Pfam" id="PF07519">
    <property type="entry name" value="Tannase"/>
    <property type="match status" value="2"/>
</dbReference>
<comment type="caution">
    <text evidence="8">The sequence shown here is derived from an EMBL/GenBank/DDBJ whole genome shotgun (WGS) entry which is preliminary data.</text>
</comment>
<keyword evidence="2" id="KW-0858">Xylan degradation</keyword>
<protein>
    <recommendedName>
        <fullName evidence="7">Carboxylic ester hydrolase</fullName>
        <ecNumber evidence="7">3.1.1.-</ecNumber>
    </recommendedName>
</protein>
<dbReference type="OrthoDB" id="3039123at2759"/>
<evidence type="ECO:0000256" key="2">
    <source>
        <dbReference type="ARBA" id="ARBA00022651"/>
    </source>
</evidence>
<keyword evidence="2" id="KW-0624">Polysaccharide degradation</keyword>
<evidence type="ECO:0000256" key="6">
    <source>
        <dbReference type="ARBA" id="ARBA00034075"/>
    </source>
</evidence>
<dbReference type="EMBL" id="JAEMWZ010000205">
    <property type="protein sequence ID" value="KAG7131409.1"/>
    <property type="molecule type" value="Genomic_DNA"/>
</dbReference>
<comment type="catalytic activity">
    <reaction evidence="6">
        <text>feruloyl-polysaccharide + H2O = ferulate + polysaccharide.</text>
        <dbReference type="EC" id="3.1.1.73"/>
    </reaction>
</comment>
<feature type="signal peptide" evidence="7">
    <location>
        <begin position="1"/>
        <end position="20"/>
    </location>
</feature>
<dbReference type="PANTHER" id="PTHR33938:SF15">
    <property type="entry name" value="FERULOYL ESTERASE B-RELATED"/>
    <property type="match status" value="1"/>
</dbReference>
<dbReference type="Proteomes" id="UP000689129">
    <property type="component" value="Unassembled WGS sequence"/>
</dbReference>
<evidence type="ECO:0000313" key="8">
    <source>
        <dbReference type="EMBL" id="KAG7131409.1"/>
    </source>
</evidence>
<evidence type="ECO:0000256" key="1">
    <source>
        <dbReference type="ARBA" id="ARBA00022487"/>
    </source>
</evidence>
<dbReference type="GO" id="GO:0045493">
    <property type="term" value="P:xylan catabolic process"/>
    <property type="evidence" value="ECO:0007669"/>
    <property type="project" value="UniProtKB-KW"/>
</dbReference>
<evidence type="ECO:0000256" key="3">
    <source>
        <dbReference type="ARBA" id="ARBA00022729"/>
    </source>
</evidence>
<dbReference type="AlphaFoldDB" id="A0A8I2ZH62"/>
<proteinExistence type="inferred from homology"/>
<keyword evidence="3 7" id="KW-0732">Signal</keyword>
<keyword evidence="1" id="KW-0719">Serine esterase</keyword>
<feature type="chain" id="PRO_5034400649" description="Carboxylic ester hydrolase" evidence="7">
    <location>
        <begin position="21"/>
        <end position="531"/>
    </location>
</feature>
<dbReference type="GO" id="GO:0030600">
    <property type="term" value="F:feruloyl esterase activity"/>
    <property type="evidence" value="ECO:0007669"/>
    <property type="project" value="UniProtKB-EC"/>
</dbReference>
<sequence length="531" mass="58713">MLFNPLLIWALAAVARVVECTTEDDDAFRQDCLSLNPAALIRNSTLVRLEFVAQGTTVSLNDNVPSCNRPAQKVEVDLCRVGLQIPTSKRSSISFELWLPREWKGSRYLATGNGGVDGCIKYEDLAYGVANRFATMGTNNGHNSTTAVTMLNNPDIVEDFSYRALHTGTESAKKIIKAFYDKKPDHSYFIGCSLGGRMGIKAAELFPEDYDGIVAGAPTVDFNKLQGARAFFYTVTGAVGPQDFISADTWTGLIHDEVLWQCDEIDGVADGIIEVPNKCHFDPQALLCKAPEAQGCLNEAQVQQLEKIYAPYEFPDGEPISPRLNPGAEKRAVDRLLSGLPFTNSVEWFRYVVLSDPAWQPEDYTSNLIRTAEAMNPSNIRTYPRTLPGFRARGGKLITYHGGQDQQLTQFNTERFVERMARGDGRLSDYHRYFPISGMFHCNTGPGAWVLGQGGNAAAAGIGFDAESNVLAAAVAWVEEDRAPEMLRGTKFVDDAPAKGVDFQRDHCAWPRQQTFMGGDYKKPESWRCVK</sequence>
<keyword evidence="5" id="KW-1015">Disulfide bond</keyword>
<name>A0A8I2ZH62_VERLO</name>
<reference evidence="8" key="1">
    <citation type="journal article" date="2021" name="Mol. Plant Pathol.">
        <title>A 20-kb lineage-specific genomic region tames virulence in pathogenic amphidiploid Verticillium longisporum.</title>
        <authorList>
            <person name="Harting R."/>
            <person name="Starke J."/>
            <person name="Kusch H."/>
            <person name="Poggeler S."/>
            <person name="Maurus I."/>
            <person name="Schluter R."/>
            <person name="Landesfeind M."/>
            <person name="Bulla I."/>
            <person name="Nowrousian M."/>
            <person name="de Jonge R."/>
            <person name="Stahlhut G."/>
            <person name="Hoff K.J."/>
            <person name="Asshauer K.P."/>
            <person name="Thurmer A."/>
            <person name="Stanke M."/>
            <person name="Daniel R."/>
            <person name="Morgenstern B."/>
            <person name="Thomma B.P.H.J."/>
            <person name="Kronstad J.W."/>
            <person name="Braus-Stromeyer S.A."/>
            <person name="Braus G.H."/>
        </authorList>
    </citation>
    <scope>NUCLEOTIDE SEQUENCE</scope>
    <source>
        <strain evidence="8">Vl32</strain>
    </source>
</reference>
<keyword evidence="2" id="KW-0119">Carbohydrate metabolism</keyword>
<dbReference type="PANTHER" id="PTHR33938">
    <property type="entry name" value="FERULOYL ESTERASE B-RELATED"/>
    <property type="match status" value="1"/>
</dbReference>